<feature type="chain" id="PRO_5040124321" description="C-type lectin domain-containing protein" evidence="2">
    <location>
        <begin position="26"/>
        <end position="340"/>
    </location>
</feature>
<feature type="region of interest" description="Disordered" evidence="1">
    <location>
        <begin position="176"/>
        <end position="212"/>
    </location>
</feature>
<sequence>MKMKAKTLLSLLLGLSISVENLTKAQDVLPVPTGAGSTGATTDHQDMVAFAEAILNPDPDSEADAIYDSYDSYEDKDDLEEEDDEQAVVAKPDEQDLTEDTNKGMDMDMDALGSAFDTATASLSAMDTTDPKAIPDPTRTLGIKKDINPQVDAHDRQTSTNRITKPDKIIVMGHTSTSTEFKQDTDDITESVKASTTDHHEQEQDQGSLIYDLSNKMDVESSLEAMKRRAAADYQVSPNKNQEEEEEEEEEEADTDDAVSVRRHGRRLDETTDWLIGNTRMYGPRETASLPDEISYANGWTNAQNFCKEQGGSLASIKEICPPDGTTNGMPLFGMQGGDQ</sequence>
<accession>A0A9N8EFB0</accession>
<dbReference type="EMBL" id="CAICTM010001036">
    <property type="protein sequence ID" value="CAB9519708.1"/>
    <property type="molecule type" value="Genomic_DNA"/>
</dbReference>
<evidence type="ECO:0008006" key="5">
    <source>
        <dbReference type="Google" id="ProtNLM"/>
    </source>
</evidence>
<gene>
    <name evidence="3" type="ORF">SEMRO_1038_G234340.1</name>
</gene>
<feature type="region of interest" description="Disordered" evidence="1">
    <location>
        <begin position="226"/>
        <end position="260"/>
    </location>
</feature>
<evidence type="ECO:0000313" key="3">
    <source>
        <dbReference type="EMBL" id="CAB9519708.1"/>
    </source>
</evidence>
<feature type="region of interest" description="Disordered" evidence="1">
    <location>
        <begin position="74"/>
        <end position="103"/>
    </location>
</feature>
<reference evidence="3" key="1">
    <citation type="submission" date="2020-06" db="EMBL/GenBank/DDBJ databases">
        <authorList>
            <consortium name="Plant Systems Biology data submission"/>
        </authorList>
    </citation>
    <scope>NUCLEOTIDE SEQUENCE</scope>
    <source>
        <strain evidence="3">D6</strain>
    </source>
</reference>
<evidence type="ECO:0000313" key="4">
    <source>
        <dbReference type="Proteomes" id="UP001153069"/>
    </source>
</evidence>
<dbReference type="AlphaFoldDB" id="A0A9N8EFB0"/>
<evidence type="ECO:0000256" key="1">
    <source>
        <dbReference type="SAM" id="MobiDB-lite"/>
    </source>
</evidence>
<comment type="caution">
    <text evidence="3">The sequence shown here is derived from an EMBL/GenBank/DDBJ whole genome shotgun (WGS) entry which is preliminary data.</text>
</comment>
<dbReference type="Proteomes" id="UP001153069">
    <property type="component" value="Unassembled WGS sequence"/>
</dbReference>
<feature type="signal peptide" evidence="2">
    <location>
        <begin position="1"/>
        <end position="25"/>
    </location>
</feature>
<dbReference type="CDD" id="cd00037">
    <property type="entry name" value="CLECT"/>
    <property type="match status" value="1"/>
</dbReference>
<organism evidence="3 4">
    <name type="scientific">Seminavis robusta</name>
    <dbReference type="NCBI Taxonomy" id="568900"/>
    <lineage>
        <taxon>Eukaryota</taxon>
        <taxon>Sar</taxon>
        <taxon>Stramenopiles</taxon>
        <taxon>Ochrophyta</taxon>
        <taxon>Bacillariophyta</taxon>
        <taxon>Bacillariophyceae</taxon>
        <taxon>Bacillariophycidae</taxon>
        <taxon>Naviculales</taxon>
        <taxon>Naviculaceae</taxon>
        <taxon>Seminavis</taxon>
    </lineage>
</organism>
<feature type="compositionally biased region" description="Acidic residues" evidence="1">
    <location>
        <begin position="74"/>
        <end position="86"/>
    </location>
</feature>
<keyword evidence="4" id="KW-1185">Reference proteome</keyword>
<name>A0A9N8EFB0_9STRA</name>
<keyword evidence="2" id="KW-0732">Signal</keyword>
<proteinExistence type="predicted"/>
<evidence type="ECO:0000256" key="2">
    <source>
        <dbReference type="SAM" id="SignalP"/>
    </source>
</evidence>
<feature type="compositionally biased region" description="Acidic residues" evidence="1">
    <location>
        <begin position="243"/>
        <end position="257"/>
    </location>
</feature>
<protein>
    <recommendedName>
        <fullName evidence="5">C-type lectin domain-containing protein</fullName>
    </recommendedName>
</protein>